<dbReference type="AlphaFoldDB" id="A0A420ZBX9"/>
<feature type="domain" description="Protein NO VEIN C-terminal" evidence="1">
    <location>
        <begin position="117"/>
        <end position="212"/>
    </location>
</feature>
<accession>A0A420ZBX9</accession>
<evidence type="ECO:0000259" key="1">
    <source>
        <dbReference type="Pfam" id="PF13020"/>
    </source>
</evidence>
<name>A0A420ZBX9_UNCK3</name>
<keyword evidence="2" id="KW-0347">Helicase</keyword>
<dbReference type="Proteomes" id="UP000281261">
    <property type="component" value="Unassembled WGS sequence"/>
</dbReference>
<protein>
    <submittedName>
        <fullName evidence="2">Helicase</fullName>
    </submittedName>
</protein>
<reference evidence="2 3" key="1">
    <citation type="submission" date="2018-06" db="EMBL/GenBank/DDBJ databases">
        <title>Extensive metabolic versatility and redundancy in microbially diverse, dynamic hydrothermal sediments.</title>
        <authorList>
            <person name="Dombrowski N."/>
            <person name="Teske A."/>
            <person name="Baker B.J."/>
        </authorList>
    </citation>
    <scope>NUCLEOTIDE SEQUENCE [LARGE SCALE GENOMIC DNA]</scope>
    <source>
        <strain evidence="2">B79_G16</strain>
    </source>
</reference>
<dbReference type="EMBL" id="QMNG01000042">
    <property type="protein sequence ID" value="RLC36607.1"/>
    <property type="molecule type" value="Genomic_DNA"/>
</dbReference>
<feature type="non-terminal residue" evidence="2">
    <location>
        <position position="1"/>
    </location>
</feature>
<comment type="caution">
    <text evidence="2">The sequence shown here is derived from an EMBL/GenBank/DDBJ whole genome shotgun (WGS) entry which is preliminary data.</text>
</comment>
<organism evidence="2 3">
    <name type="scientific">candidate division Kazan bacterium</name>
    <dbReference type="NCBI Taxonomy" id="2202143"/>
    <lineage>
        <taxon>Bacteria</taxon>
        <taxon>Bacteria division Kazan-3B-28</taxon>
    </lineage>
</organism>
<gene>
    <name evidence="2" type="ORF">DRH29_04245</name>
</gene>
<keyword evidence="2" id="KW-0067">ATP-binding</keyword>
<keyword evidence="2" id="KW-0378">Hydrolase</keyword>
<dbReference type="GO" id="GO:0004386">
    <property type="term" value="F:helicase activity"/>
    <property type="evidence" value="ECO:0007669"/>
    <property type="project" value="UniProtKB-KW"/>
</dbReference>
<proteinExistence type="predicted"/>
<evidence type="ECO:0000313" key="2">
    <source>
        <dbReference type="EMBL" id="RLC36607.1"/>
    </source>
</evidence>
<dbReference type="Pfam" id="PF13020">
    <property type="entry name" value="NOV_C"/>
    <property type="match status" value="1"/>
</dbReference>
<dbReference type="InterPro" id="IPR024975">
    <property type="entry name" value="NOV_C"/>
</dbReference>
<sequence length="242" mass="28221">NPFLSHVAAEREREIEIISRHVEISLNELIHRQNLKMAELLEQQQQDDKSPLLAANIKKVEDRIDELNGRLERRREELQMERQCMIGDIQYLGRAWVLPHPERSSPEISPLVKDDKIERIAVDAVIRYEQKNGREVESVEDQNRGFDLISRKAHPKDPKTATEVRFIEVKGRSAVGEVALTANEYKTAERLGKDYWLYVVFNCASIPEIHMIRDPVRLRWEPLVKVEHYCLNPTVILEADNE</sequence>
<evidence type="ECO:0000313" key="3">
    <source>
        <dbReference type="Proteomes" id="UP000281261"/>
    </source>
</evidence>
<keyword evidence="2" id="KW-0547">Nucleotide-binding</keyword>